<sequence length="432" mass="48859">MAEHPRLCAFPPCEALLTLYRQRGPVINVRRRDTVILLGAAANEFVFTNSDAFSWREAFEELIPVDGPTALIVSDGDDHRRRRGFALPALQHRRVGDYVQTMAVNTDAVIDAWLPGTRVDIFQQFRSVIRRNTAECLFGPRIAVHADYLGEQLQPLIDLTNLNPSRRRLHRWLGSPFARRAKASRERIDELVDAVIADSRLRPRADDRMLTTLISGRADRCESLSDNEIRDMIVSLIADGYEVTSGALAWAIYALLTVPGAWDAAAAEVRRVLNGRPPTPATLRDLTYLNGVVHETVRLCTTNSARKVKRDLRFEGHPIRAGQRLIFSAYVTHRLPELWPEPWEFRPERWDSAAPDYRKPTPYEFIPFGRGLHRCIGSSIAITQMMVMLARLVGRTTLRLPPQHIRAHNIAALRPWPGLTVEIAERASPAAR</sequence>
<keyword evidence="4 5" id="KW-0408">Iron</keyword>
<comment type="caution">
    <text evidence="7">The sequence shown here is derived from an EMBL/GenBank/DDBJ whole genome shotgun (WGS) entry which is preliminary data.</text>
</comment>
<dbReference type="GO" id="GO:0020037">
    <property type="term" value="F:heme binding"/>
    <property type="evidence" value="ECO:0007669"/>
    <property type="project" value="InterPro"/>
</dbReference>
<dbReference type="InterPro" id="IPR002403">
    <property type="entry name" value="Cyt_P450_E_grp-IV"/>
</dbReference>
<evidence type="ECO:0000313" key="8">
    <source>
        <dbReference type="Proteomes" id="UP000051677"/>
    </source>
</evidence>
<dbReference type="Proteomes" id="UP000051677">
    <property type="component" value="Unassembled WGS sequence"/>
</dbReference>
<evidence type="ECO:0000313" key="7">
    <source>
        <dbReference type="EMBL" id="KQH78716.1"/>
    </source>
</evidence>
<keyword evidence="5 6" id="KW-0349">Heme</keyword>
<dbReference type="PROSITE" id="PS00086">
    <property type="entry name" value="CYTOCHROME_P450"/>
    <property type="match status" value="1"/>
</dbReference>
<dbReference type="InterPro" id="IPR017972">
    <property type="entry name" value="Cyt_P450_CS"/>
</dbReference>
<comment type="similarity">
    <text evidence="2 6">Belongs to the cytochrome P450 family.</text>
</comment>
<dbReference type="EMBL" id="LKTM01000179">
    <property type="protein sequence ID" value="KQH78716.1"/>
    <property type="molecule type" value="Genomic_DNA"/>
</dbReference>
<evidence type="ECO:0000256" key="5">
    <source>
        <dbReference type="PIRSR" id="PIRSR602403-1"/>
    </source>
</evidence>
<keyword evidence="3 5" id="KW-0479">Metal-binding</keyword>
<keyword evidence="6" id="KW-0503">Monooxygenase</keyword>
<feature type="binding site" description="axial binding residue" evidence="5">
    <location>
        <position position="375"/>
    </location>
    <ligand>
        <name>heme</name>
        <dbReference type="ChEBI" id="CHEBI:30413"/>
    </ligand>
    <ligandPart>
        <name>Fe</name>
        <dbReference type="ChEBI" id="CHEBI:18248"/>
    </ligandPart>
</feature>
<comment type="cofactor">
    <cofactor evidence="1 5">
        <name>heme</name>
        <dbReference type="ChEBI" id="CHEBI:30413"/>
    </cofactor>
</comment>
<dbReference type="AlphaFoldDB" id="A0A0Q2XBT4"/>
<organism evidence="7 8">
    <name type="scientific">Mycobacterium gordonae</name>
    <dbReference type="NCBI Taxonomy" id="1778"/>
    <lineage>
        <taxon>Bacteria</taxon>
        <taxon>Bacillati</taxon>
        <taxon>Actinomycetota</taxon>
        <taxon>Actinomycetes</taxon>
        <taxon>Mycobacteriales</taxon>
        <taxon>Mycobacteriaceae</taxon>
        <taxon>Mycobacterium</taxon>
    </lineage>
</organism>
<dbReference type="GO" id="GO:0005506">
    <property type="term" value="F:iron ion binding"/>
    <property type="evidence" value="ECO:0007669"/>
    <property type="project" value="InterPro"/>
</dbReference>
<keyword evidence="6" id="KW-0560">Oxidoreductase</keyword>
<dbReference type="InterPro" id="IPR001128">
    <property type="entry name" value="Cyt_P450"/>
</dbReference>
<accession>A0A0Q2XBT4</accession>
<reference evidence="7 8" key="1">
    <citation type="submission" date="2015-10" db="EMBL/GenBank/DDBJ databases">
        <title>Mycobacterium gordonae draft genome assembly.</title>
        <authorList>
            <person name="Ustinova V."/>
            <person name="Smirnova T."/>
            <person name="Blagodatskikh K."/>
            <person name="Varlamov D."/>
            <person name="Larionova E."/>
            <person name="Chernousova L."/>
        </authorList>
    </citation>
    <scope>NUCLEOTIDE SEQUENCE [LARGE SCALE GENOMIC DNA]</scope>
    <source>
        <strain evidence="7 8">CTRI 14-8773</strain>
    </source>
</reference>
<dbReference type="GO" id="GO:0016705">
    <property type="term" value="F:oxidoreductase activity, acting on paired donors, with incorporation or reduction of molecular oxygen"/>
    <property type="evidence" value="ECO:0007669"/>
    <property type="project" value="InterPro"/>
</dbReference>
<evidence type="ECO:0000256" key="6">
    <source>
        <dbReference type="RuleBase" id="RU000461"/>
    </source>
</evidence>
<evidence type="ECO:0000256" key="1">
    <source>
        <dbReference type="ARBA" id="ARBA00001971"/>
    </source>
</evidence>
<dbReference type="Gene3D" id="1.10.630.10">
    <property type="entry name" value="Cytochrome P450"/>
    <property type="match status" value="1"/>
</dbReference>
<dbReference type="InterPro" id="IPR050121">
    <property type="entry name" value="Cytochrome_P450_monoxygenase"/>
</dbReference>
<dbReference type="InterPro" id="IPR036396">
    <property type="entry name" value="Cyt_P450_sf"/>
</dbReference>
<dbReference type="PRINTS" id="PR00465">
    <property type="entry name" value="EP450IV"/>
</dbReference>
<dbReference type="GO" id="GO:0004497">
    <property type="term" value="F:monooxygenase activity"/>
    <property type="evidence" value="ECO:0007669"/>
    <property type="project" value="UniProtKB-KW"/>
</dbReference>
<evidence type="ECO:0000256" key="2">
    <source>
        <dbReference type="ARBA" id="ARBA00010617"/>
    </source>
</evidence>
<name>A0A0Q2XBT4_MYCGO</name>
<evidence type="ECO:0000256" key="3">
    <source>
        <dbReference type="ARBA" id="ARBA00022723"/>
    </source>
</evidence>
<evidence type="ECO:0000256" key="4">
    <source>
        <dbReference type="ARBA" id="ARBA00023004"/>
    </source>
</evidence>
<dbReference type="PANTHER" id="PTHR24305">
    <property type="entry name" value="CYTOCHROME P450"/>
    <property type="match status" value="1"/>
</dbReference>
<protein>
    <submittedName>
        <fullName evidence="7">Cytochrome</fullName>
    </submittedName>
</protein>
<gene>
    <name evidence="7" type="ORF">AO501_32485</name>
</gene>
<dbReference type="PANTHER" id="PTHR24305:SF166">
    <property type="entry name" value="CYTOCHROME P450 12A4, MITOCHONDRIAL-RELATED"/>
    <property type="match status" value="1"/>
</dbReference>
<dbReference type="SUPFAM" id="SSF48264">
    <property type="entry name" value="Cytochrome P450"/>
    <property type="match status" value="1"/>
</dbReference>
<dbReference type="PRINTS" id="PR00385">
    <property type="entry name" value="P450"/>
</dbReference>
<proteinExistence type="inferred from homology"/>
<dbReference type="Pfam" id="PF00067">
    <property type="entry name" value="p450"/>
    <property type="match status" value="1"/>
</dbReference>